<reference evidence="2" key="1">
    <citation type="submission" date="2023-07" db="EMBL/GenBank/DDBJ databases">
        <title>Genomic Encyclopedia of Type Strains, Phase IV (KMG-IV): sequencing the most valuable type-strain genomes for metagenomic binning, comparative biology and taxonomic classification.</title>
        <authorList>
            <person name="Goeker M."/>
        </authorList>
    </citation>
    <scope>NUCLEOTIDE SEQUENCE</scope>
    <source>
        <strain evidence="2">DSM 21202</strain>
    </source>
</reference>
<keyword evidence="1" id="KW-0175">Coiled coil</keyword>
<protein>
    <submittedName>
        <fullName evidence="2">Chromosome segregation ATPase</fullName>
    </submittedName>
</protein>
<dbReference type="Proteomes" id="UP001229244">
    <property type="component" value="Unassembled WGS sequence"/>
</dbReference>
<evidence type="ECO:0000256" key="1">
    <source>
        <dbReference type="SAM" id="Coils"/>
    </source>
</evidence>
<feature type="coiled-coil region" evidence="1">
    <location>
        <begin position="29"/>
        <end position="98"/>
    </location>
</feature>
<evidence type="ECO:0000313" key="3">
    <source>
        <dbReference type="Proteomes" id="UP001229244"/>
    </source>
</evidence>
<proteinExistence type="predicted"/>
<keyword evidence="3" id="KW-1185">Reference proteome</keyword>
<name>A0AAE4ASG0_9HYPH</name>
<evidence type="ECO:0000313" key="2">
    <source>
        <dbReference type="EMBL" id="MDQ0313934.1"/>
    </source>
</evidence>
<accession>A0AAE4ASG0</accession>
<sequence>MKPRESSVKSKEFEVRELERQLAQSDMMIADFQRIADDLDAQIEAEERRTGISDPNHFAYSTAARAARQRRDKLTSSIDDLEERRAATAEELRQVREVYDSMVHAIDAA</sequence>
<gene>
    <name evidence="2" type="ORF">J2S73_000371</name>
</gene>
<dbReference type="EMBL" id="JAUSUL010000001">
    <property type="protein sequence ID" value="MDQ0313934.1"/>
    <property type="molecule type" value="Genomic_DNA"/>
</dbReference>
<comment type="caution">
    <text evidence="2">The sequence shown here is derived from an EMBL/GenBank/DDBJ whole genome shotgun (WGS) entry which is preliminary data.</text>
</comment>
<organism evidence="2 3">
    <name type="scientific">Amorphus orientalis</name>
    <dbReference type="NCBI Taxonomy" id="649198"/>
    <lineage>
        <taxon>Bacteria</taxon>
        <taxon>Pseudomonadati</taxon>
        <taxon>Pseudomonadota</taxon>
        <taxon>Alphaproteobacteria</taxon>
        <taxon>Hyphomicrobiales</taxon>
        <taxon>Amorphaceae</taxon>
        <taxon>Amorphus</taxon>
    </lineage>
</organism>
<dbReference type="AlphaFoldDB" id="A0AAE4ASG0"/>
<dbReference type="RefSeq" id="WP_306883724.1">
    <property type="nucleotide sequence ID" value="NZ_JAUSUL010000001.1"/>
</dbReference>